<name>K3WGT9_GLOUD</name>
<dbReference type="InterPro" id="IPR044244">
    <property type="entry name" value="TTC27/Emw1"/>
</dbReference>
<reference evidence="5" key="1">
    <citation type="journal article" date="2010" name="Genome Biol.">
        <title>Genome sequence of the necrotrophic plant pathogen Pythium ultimum reveals original pathogenicity mechanisms and effector repertoire.</title>
        <authorList>
            <person name="Levesque C.A."/>
            <person name="Brouwer H."/>
            <person name="Cano L."/>
            <person name="Hamilton J.P."/>
            <person name="Holt C."/>
            <person name="Huitema E."/>
            <person name="Raffaele S."/>
            <person name="Robideau G.P."/>
            <person name="Thines M."/>
            <person name="Win J."/>
            <person name="Zerillo M.M."/>
            <person name="Beakes G.W."/>
            <person name="Boore J.L."/>
            <person name="Busam D."/>
            <person name="Dumas B."/>
            <person name="Ferriera S."/>
            <person name="Fuerstenberg S.I."/>
            <person name="Gachon C.M."/>
            <person name="Gaulin E."/>
            <person name="Govers F."/>
            <person name="Grenville-Briggs L."/>
            <person name="Horner N."/>
            <person name="Hostetler J."/>
            <person name="Jiang R.H."/>
            <person name="Johnson J."/>
            <person name="Krajaejun T."/>
            <person name="Lin H."/>
            <person name="Meijer H.J."/>
            <person name="Moore B."/>
            <person name="Morris P."/>
            <person name="Phuntmart V."/>
            <person name="Puiu D."/>
            <person name="Shetty J."/>
            <person name="Stajich J.E."/>
            <person name="Tripathy S."/>
            <person name="Wawra S."/>
            <person name="van West P."/>
            <person name="Whitty B.R."/>
            <person name="Coutinho P.M."/>
            <person name="Henrissat B."/>
            <person name="Martin F."/>
            <person name="Thomas P.D."/>
            <person name="Tyler B.M."/>
            <person name="De Vries R.P."/>
            <person name="Kamoun S."/>
            <person name="Yandell M."/>
            <person name="Tisserat N."/>
            <person name="Buell C.R."/>
        </authorList>
    </citation>
    <scope>NUCLEOTIDE SEQUENCE</scope>
    <source>
        <strain evidence="5">DAOM:BR144</strain>
    </source>
</reference>
<evidence type="ECO:0000256" key="1">
    <source>
        <dbReference type="ARBA" id="ARBA00022737"/>
    </source>
</evidence>
<feature type="region of interest" description="Disordered" evidence="3">
    <location>
        <begin position="339"/>
        <end position="364"/>
    </location>
</feature>
<evidence type="ECO:0000256" key="3">
    <source>
        <dbReference type="SAM" id="MobiDB-lite"/>
    </source>
</evidence>
<evidence type="ECO:0000313" key="4">
    <source>
        <dbReference type="EnsemblProtists" id="PYU1_T004180"/>
    </source>
</evidence>
<dbReference type="PANTHER" id="PTHR16193:SF0">
    <property type="entry name" value="TETRATRICOPEPTIDE REPEAT PROTEIN 27"/>
    <property type="match status" value="1"/>
</dbReference>
<dbReference type="EnsemblProtists" id="PYU1_T004180">
    <property type="protein sequence ID" value="PYU1_T004180"/>
    <property type="gene ID" value="PYU1_G004170"/>
</dbReference>
<dbReference type="AlphaFoldDB" id="K3WGT9"/>
<protein>
    <submittedName>
        <fullName evidence="4">Uncharacterized protein</fullName>
    </submittedName>
</protein>
<evidence type="ECO:0000313" key="5">
    <source>
        <dbReference type="Proteomes" id="UP000019132"/>
    </source>
</evidence>
<keyword evidence="5" id="KW-1185">Reference proteome</keyword>
<keyword evidence="1" id="KW-0677">Repeat</keyword>
<dbReference type="EMBL" id="GL376567">
    <property type="status" value="NOT_ANNOTATED_CDS"/>
    <property type="molecule type" value="Genomic_DNA"/>
</dbReference>
<evidence type="ECO:0000256" key="2">
    <source>
        <dbReference type="ARBA" id="ARBA00022803"/>
    </source>
</evidence>
<dbReference type="PANTHER" id="PTHR16193">
    <property type="entry name" value="TETRATRICOPEPTIDE REPEAT PROTEIN 27"/>
    <property type="match status" value="1"/>
</dbReference>
<dbReference type="eggNOG" id="KOG1128">
    <property type="taxonomic scope" value="Eukaryota"/>
</dbReference>
<dbReference type="HOGENOM" id="CLU_762072_0_0_1"/>
<dbReference type="InParanoid" id="K3WGT9"/>
<reference evidence="5" key="2">
    <citation type="submission" date="2010-04" db="EMBL/GenBank/DDBJ databases">
        <authorList>
            <person name="Buell R."/>
            <person name="Hamilton J."/>
            <person name="Hostetler J."/>
        </authorList>
    </citation>
    <scope>NUCLEOTIDE SEQUENCE [LARGE SCALE GENOMIC DNA]</scope>
    <source>
        <strain evidence="5">DAOM:BR144</strain>
    </source>
</reference>
<accession>K3WGT9</accession>
<dbReference type="VEuPathDB" id="FungiDB:PYU1_G004170"/>
<organism evidence="4 5">
    <name type="scientific">Globisporangium ultimum (strain ATCC 200006 / CBS 805.95 / DAOM BR144)</name>
    <name type="common">Pythium ultimum</name>
    <dbReference type="NCBI Taxonomy" id="431595"/>
    <lineage>
        <taxon>Eukaryota</taxon>
        <taxon>Sar</taxon>
        <taxon>Stramenopiles</taxon>
        <taxon>Oomycota</taxon>
        <taxon>Peronosporomycetes</taxon>
        <taxon>Pythiales</taxon>
        <taxon>Pythiaceae</taxon>
        <taxon>Globisporangium</taxon>
    </lineage>
</organism>
<dbReference type="Proteomes" id="UP000019132">
    <property type="component" value="Unassembled WGS sequence"/>
</dbReference>
<proteinExistence type="predicted"/>
<dbReference type="STRING" id="431595.K3WGT9"/>
<sequence length="364" mass="39567">MDEDFLAELIGVDAAAVADVTEEAHVVAQESLLAVERAVLETSAAQVAQLLEAMAATAGSAAVVSAMQMAKLICEGLYADVIRTPRGQQLLQAIVEFTATAGDHADVHLCTTVSQALEQFVLKEAEEERLGAAYEVLFVGAAFFNMYVQANYTGPAFDKDQLNDINACIGRIFYGDSEYTDKKLHIDALVALQVDGESPFSICEYPQFLVLGRSLLHFVGNAHHKNWSFAIGETGIASDAQDVISSPSIEDASLLALVGQLQSAAWWNARAAVAHERLLITKESSNTLWFEARRGFFKTLRSSSSVSGLFAFKNSEYLRARLDVEWGLAQSHFDKNKQGKRSFEQAKEVSGVSVQLSGSMGKRT</sequence>
<keyword evidence="2" id="KW-0802">TPR repeat</keyword>
<reference evidence="4" key="3">
    <citation type="submission" date="2015-02" db="UniProtKB">
        <authorList>
            <consortium name="EnsemblProtists"/>
        </authorList>
    </citation>
    <scope>IDENTIFICATION</scope>
    <source>
        <strain evidence="4">DAOM BR144</strain>
    </source>
</reference>